<dbReference type="CDD" id="cd17775">
    <property type="entry name" value="CBS_pair_bact_arch"/>
    <property type="match status" value="1"/>
</dbReference>
<dbReference type="InterPro" id="IPR000644">
    <property type="entry name" value="CBS_dom"/>
</dbReference>
<dbReference type="PROSITE" id="PS51371">
    <property type="entry name" value="CBS"/>
    <property type="match status" value="2"/>
</dbReference>
<dbReference type="PANTHER" id="PTHR43080">
    <property type="entry name" value="CBS DOMAIN-CONTAINING PROTEIN CBSX3, MITOCHONDRIAL"/>
    <property type="match status" value="1"/>
</dbReference>
<dbReference type="KEGG" id="nvn:NVIE_003940"/>
<dbReference type="PANTHER" id="PTHR43080:SF2">
    <property type="entry name" value="CBS DOMAIN-CONTAINING PROTEIN"/>
    <property type="match status" value="1"/>
</dbReference>
<dbReference type="Pfam" id="PF00571">
    <property type="entry name" value="CBS"/>
    <property type="match status" value="2"/>
</dbReference>
<reference evidence="4 5" key="1">
    <citation type="journal article" date="2014" name="Int. J. Syst. Evol. Microbiol.">
        <title>Nitrososphaera viennensis gen. nov., sp. nov., an aerobic and mesophilic, ammonia-oxidizing archaeon from soil and a member of the archaeal phylum Thaumarchaeota.</title>
        <authorList>
            <person name="Stieglmeier M."/>
            <person name="Klingl A."/>
            <person name="Alves R.J."/>
            <person name="Rittmann S.K."/>
            <person name="Melcher M."/>
            <person name="Leisch N."/>
            <person name="Schleper C."/>
        </authorList>
    </citation>
    <scope>NUCLEOTIDE SEQUENCE [LARGE SCALE GENOMIC DNA]</scope>
    <source>
        <strain evidence="4">EN76</strain>
    </source>
</reference>
<evidence type="ECO:0000256" key="2">
    <source>
        <dbReference type="PROSITE-ProRule" id="PRU00703"/>
    </source>
</evidence>
<dbReference type="GeneID" id="74945655"/>
<protein>
    <recommendedName>
        <fullName evidence="3">CBS domain-containing protein</fullName>
    </recommendedName>
</protein>
<evidence type="ECO:0000256" key="1">
    <source>
        <dbReference type="ARBA" id="ARBA00023122"/>
    </source>
</evidence>
<accession>A0A060HMZ3</accession>
<sequence>MSAVSEIMCSKVVTIDGNSDPSVLDVVGEMVKNKTGAIIILENGKPSGIITERDILKKVSAHNKKPKDVQAKNIMSSPLITVKAYDSVDTAAKAMTKNKIKRLPILETDGSLVGMISATDIAKKLAKILADDYNRYRSLKGALEL</sequence>
<dbReference type="InterPro" id="IPR051257">
    <property type="entry name" value="Diverse_CBS-Domain"/>
</dbReference>
<feature type="domain" description="CBS" evidence="3">
    <location>
        <begin position="8"/>
        <end position="69"/>
    </location>
</feature>
<feature type="domain" description="CBS" evidence="3">
    <location>
        <begin position="75"/>
        <end position="132"/>
    </location>
</feature>
<dbReference type="RefSeq" id="WP_075053770.1">
    <property type="nucleotide sequence ID" value="NZ_CP007536.1"/>
</dbReference>
<dbReference type="Proteomes" id="UP000027093">
    <property type="component" value="Chromosome"/>
</dbReference>
<dbReference type="STRING" id="926571.NVIE_003940"/>
<keyword evidence="5" id="KW-1185">Reference proteome</keyword>
<name>A0A060HMZ3_9ARCH</name>
<evidence type="ECO:0000313" key="4">
    <source>
        <dbReference type="EMBL" id="AIC14587.1"/>
    </source>
</evidence>
<dbReference type="SUPFAM" id="SSF54631">
    <property type="entry name" value="CBS-domain pair"/>
    <property type="match status" value="1"/>
</dbReference>
<dbReference type="SMART" id="SM00116">
    <property type="entry name" value="CBS"/>
    <property type="match status" value="2"/>
</dbReference>
<evidence type="ECO:0000313" key="5">
    <source>
        <dbReference type="Proteomes" id="UP000027093"/>
    </source>
</evidence>
<dbReference type="AlphaFoldDB" id="A0A060HMZ3"/>
<keyword evidence="1 2" id="KW-0129">CBS domain</keyword>
<gene>
    <name evidence="4" type="ORF">NVIE_003940</name>
</gene>
<dbReference type="Gene3D" id="3.10.580.10">
    <property type="entry name" value="CBS-domain"/>
    <property type="match status" value="1"/>
</dbReference>
<dbReference type="InterPro" id="IPR046342">
    <property type="entry name" value="CBS_dom_sf"/>
</dbReference>
<organism evidence="4 5">
    <name type="scientific">Nitrososphaera viennensis EN76</name>
    <dbReference type="NCBI Taxonomy" id="926571"/>
    <lineage>
        <taxon>Archaea</taxon>
        <taxon>Nitrososphaerota</taxon>
        <taxon>Nitrososphaeria</taxon>
        <taxon>Nitrososphaerales</taxon>
        <taxon>Nitrososphaeraceae</taxon>
        <taxon>Nitrososphaera</taxon>
    </lineage>
</organism>
<dbReference type="OrthoDB" id="43333at2157"/>
<dbReference type="EMBL" id="CP007536">
    <property type="protein sequence ID" value="AIC14587.1"/>
    <property type="molecule type" value="Genomic_DNA"/>
</dbReference>
<dbReference type="HOGENOM" id="CLU_040681_12_2_2"/>
<proteinExistence type="predicted"/>
<evidence type="ECO:0000259" key="3">
    <source>
        <dbReference type="PROSITE" id="PS51371"/>
    </source>
</evidence>